<protein>
    <submittedName>
        <fullName evidence="1">Uncharacterized protein</fullName>
    </submittedName>
</protein>
<dbReference type="AlphaFoldDB" id="A0A803PGA6"/>
<evidence type="ECO:0000313" key="1">
    <source>
        <dbReference type="EnsemblPlants" id="cds.evm.model.04.230"/>
    </source>
</evidence>
<organism evidence="1 2">
    <name type="scientific">Cannabis sativa</name>
    <name type="common">Hemp</name>
    <name type="synonym">Marijuana</name>
    <dbReference type="NCBI Taxonomy" id="3483"/>
    <lineage>
        <taxon>Eukaryota</taxon>
        <taxon>Viridiplantae</taxon>
        <taxon>Streptophyta</taxon>
        <taxon>Embryophyta</taxon>
        <taxon>Tracheophyta</taxon>
        <taxon>Spermatophyta</taxon>
        <taxon>Magnoliopsida</taxon>
        <taxon>eudicotyledons</taxon>
        <taxon>Gunneridae</taxon>
        <taxon>Pentapetalae</taxon>
        <taxon>rosids</taxon>
        <taxon>fabids</taxon>
        <taxon>Rosales</taxon>
        <taxon>Cannabaceae</taxon>
        <taxon>Cannabis</taxon>
    </lineage>
</organism>
<dbReference type="EnsemblPlants" id="evm.model.04.230">
    <property type="protein sequence ID" value="cds.evm.model.04.230"/>
    <property type="gene ID" value="evm.TU.04.230"/>
</dbReference>
<reference evidence="1" key="2">
    <citation type="submission" date="2021-03" db="UniProtKB">
        <authorList>
            <consortium name="EnsemblPlants"/>
        </authorList>
    </citation>
    <scope>IDENTIFICATION</scope>
</reference>
<evidence type="ECO:0000313" key="2">
    <source>
        <dbReference type="Proteomes" id="UP000596661"/>
    </source>
</evidence>
<sequence>MKEFHELDFLGTNLRYHYWATSAKVVGKILHRTSPFTACSPNKHGSMPETVVNCLLLGSHNFHLLIHPFLELAFLLLESQIYNCSGILLIVVKSVVSCTPGVNPATGVVTPSPID</sequence>
<reference evidence="1" key="1">
    <citation type="submission" date="2018-11" db="EMBL/GenBank/DDBJ databases">
        <authorList>
            <person name="Grassa J C."/>
        </authorList>
    </citation>
    <scope>NUCLEOTIDE SEQUENCE [LARGE SCALE GENOMIC DNA]</scope>
</reference>
<accession>A0A803PGA6</accession>
<dbReference type="Gramene" id="evm.model.04.230">
    <property type="protein sequence ID" value="cds.evm.model.04.230"/>
    <property type="gene ID" value="evm.TU.04.230"/>
</dbReference>
<keyword evidence="2" id="KW-1185">Reference proteome</keyword>
<dbReference type="Proteomes" id="UP000596661">
    <property type="component" value="Chromosome 4"/>
</dbReference>
<proteinExistence type="predicted"/>
<name>A0A803PGA6_CANSA</name>
<dbReference type="EMBL" id="UZAU01000358">
    <property type="status" value="NOT_ANNOTATED_CDS"/>
    <property type="molecule type" value="Genomic_DNA"/>
</dbReference>